<keyword evidence="4 7" id="KW-0812">Transmembrane</keyword>
<accession>A0ABV7EN33</accession>
<keyword evidence="11" id="KW-1185">Reference proteome</keyword>
<dbReference type="InterPro" id="IPR023408">
    <property type="entry name" value="MscS_beta-dom_sf"/>
</dbReference>
<evidence type="ECO:0000259" key="8">
    <source>
        <dbReference type="Pfam" id="PF00924"/>
    </source>
</evidence>
<feature type="transmembrane region" description="Helical" evidence="7">
    <location>
        <begin position="32"/>
        <end position="59"/>
    </location>
</feature>
<evidence type="ECO:0000256" key="5">
    <source>
        <dbReference type="ARBA" id="ARBA00022989"/>
    </source>
</evidence>
<keyword evidence="7" id="KW-0997">Cell inner membrane</keyword>
<dbReference type="InterPro" id="IPR010920">
    <property type="entry name" value="LSM_dom_sf"/>
</dbReference>
<dbReference type="PANTHER" id="PTHR30221">
    <property type="entry name" value="SMALL-CONDUCTANCE MECHANOSENSITIVE CHANNEL"/>
    <property type="match status" value="1"/>
</dbReference>
<keyword evidence="7" id="KW-0813">Transport</keyword>
<dbReference type="Proteomes" id="UP001595462">
    <property type="component" value="Unassembled WGS sequence"/>
</dbReference>
<gene>
    <name evidence="10" type="ORF">ACFOSU_04255</name>
</gene>
<dbReference type="Gene3D" id="2.30.30.60">
    <property type="match status" value="1"/>
</dbReference>
<evidence type="ECO:0000256" key="4">
    <source>
        <dbReference type="ARBA" id="ARBA00022692"/>
    </source>
</evidence>
<feature type="domain" description="Mechanosensitive ion channel MscS C-terminal" evidence="9">
    <location>
        <begin position="196"/>
        <end position="279"/>
    </location>
</feature>
<dbReference type="InterPro" id="IPR045275">
    <property type="entry name" value="MscS_archaea/bacteria_type"/>
</dbReference>
<keyword evidence="7" id="KW-0407">Ion channel</keyword>
<dbReference type="RefSeq" id="WP_380686793.1">
    <property type="nucleotide sequence ID" value="NZ_JBHRSS010000003.1"/>
</dbReference>
<comment type="subcellular location">
    <subcellularLocation>
        <location evidence="7">Cell inner membrane</location>
        <topology evidence="7">Multi-pass membrane protein</topology>
    </subcellularLocation>
    <subcellularLocation>
        <location evidence="1">Cell membrane</location>
        <topology evidence="1">Multi-pass membrane protein</topology>
    </subcellularLocation>
</comment>
<keyword evidence="7" id="KW-0406">Ion transport</keyword>
<feature type="transmembrane region" description="Helical" evidence="7">
    <location>
        <begin position="79"/>
        <end position="100"/>
    </location>
</feature>
<keyword evidence="6 7" id="KW-0472">Membrane</keyword>
<evidence type="ECO:0000256" key="7">
    <source>
        <dbReference type="RuleBase" id="RU369025"/>
    </source>
</evidence>
<comment type="caution">
    <text evidence="10">The sequence shown here is derived from an EMBL/GenBank/DDBJ whole genome shotgun (WGS) entry which is preliminary data.</text>
</comment>
<evidence type="ECO:0000256" key="1">
    <source>
        <dbReference type="ARBA" id="ARBA00004651"/>
    </source>
</evidence>
<dbReference type="Gene3D" id="3.30.70.100">
    <property type="match status" value="1"/>
</dbReference>
<keyword evidence="3" id="KW-1003">Cell membrane</keyword>
<sequence length="305" mass="33149">MPTEAEAAAAPDTVNEIVGTISDSLWVVWGEFIAHLPFIGLGLFILLLTWGVAWLSGYLTRTLVGPRARASLHRLVDRLLSLAIWTVGLMLAAVVVFPGLSPAKALGGLGLLSVAVGFAFRDTFENFFAGMLMLWKYPFESGDFIECGDILGRVEQINIRMTTIRKTSGELLLVPNTVLFQNPTQVLTDRPIRRITIMTGVAYDEDLAAAIAVIEPVVANCETVVDGQPVQIFAQGFGDSSMDIEVTWWCDSTPLGTRRSRHEVVVAIKTALDAAGIEIPFPYRTLTFKEPLSLAGSATSEPDQP</sequence>
<dbReference type="Gene3D" id="1.10.287.1260">
    <property type="match status" value="1"/>
</dbReference>
<evidence type="ECO:0000313" key="10">
    <source>
        <dbReference type="EMBL" id="MFC3103097.1"/>
    </source>
</evidence>
<organism evidence="10 11">
    <name type="scientific">Salinisphaera aquimarina</name>
    <dbReference type="NCBI Taxonomy" id="2094031"/>
    <lineage>
        <taxon>Bacteria</taxon>
        <taxon>Pseudomonadati</taxon>
        <taxon>Pseudomonadota</taxon>
        <taxon>Gammaproteobacteria</taxon>
        <taxon>Salinisphaerales</taxon>
        <taxon>Salinisphaeraceae</taxon>
        <taxon>Salinisphaera</taxon>
    </lineage>
</organism>
<comment type="similarity">
    <text evidence="2 7">Belongs to the MscS (TC 1.A.23) family.</text>
</comment>
<evidence type="ECO:0000256" key="2">
    <source>
        <dbReference type="ARBA" id="ARBA00008017"/>
    </source>
</evidence>
<protein>
    <recommendedName>
        <fullName evidence="7">Small-conductance mechanosensitive channel</fullName>
    </recommendedName>
</protein>
<dbReference type="EMBL" id="JBHRSS010000003">
    <property type="protein sequence ID" value="MFC3103097.1"/>
    <property type="molecule type" value="Genomic_DNA"/>
</dbReference>
<keyword evidence="5 7" id="KW-1133">Transmembrane helix</keyword>
<dbReference type="Pfam" id="PF00924">
    <property type="entry name" value="MS_channel_2nd"/>
    <property type="match status" value="1"/>
</dbReference>
<comment type="subunit">
    <text evidence="7">Homoheptamer.</text>
</comment>
<reference evidence="11" key="1">
    <citation type="journal article" date="2019" name="Int. J. Syst. Evol. Microbiol.">
        <title>The Global Catalogue of Microorganisms (GCM) 10K type strain sequencing project: providing services to taxonomists for standard genome sequencing and annotation.</title>
        <authorList>
            <consortium name="The Broad Institute Genomics Platform"/>
            <consortium name="The Broad Institute Genome Sequencing Center for Infectious Disease"/>
            <person name="Wu L."/>
            <person name="Ma J."/>
        </authorList>
    </citation>
    <scope>NUCLEOTIDE SEQUENCE [LARGE SCALE GENOMIC DNA]</scope>
    <source>
        <strain evidence="11">KCTC 52640</strain>
    </source>
</reference>
<evidence type="ECO:0000259" key="9">
    <source>
        <dbReference type="Pfam" id="PF21082"/>
    </source>
</evidence>
<comment type="caution">
    <text evidence="7">Lacks conserved residue(s) required for the propagation of feature annotation.</text>
</comment>
<dbReference type="InterPro" id="IPR006685">
    <property type="entry name" value="MscS_channel_2nd"/>
</dbReference>
<evidence type="ECO:0000256" key="6">
    <source>
        <dbReference type="ARBA" id="ARBA00023136"/>
    </source>
</evidence>
<dbReference type="SUPFAM" id="SSF50182">
    <property type="entry name" value="Sm-like ribonucleoproteins"/>
    <property type="match status" value="1"/>
</dbReference>
<dbReference type="InterPro" id="IPR049278">
    <property type="entry name" value="MS_channel_C"/>
</dbReference>
<dbReference type="SUPFAM" id="SSF82689">
    <property type="entry name" value="Mechanosensitive channel protein MscS (YggB), C-terminal domain"/>
    <property type="match status" value="1"/>
</dbReference>
<dbReference type="Pfam" id="PF21082">
    <property type="entry name" value="MS_channel_3rd"/>
    <property type="match status" value="1"/>
</dbReference>
<name>A0ABV7EN33_9GAMM</name>
<dbReference type="PANTHER" id="PTHR30221:SF1">
    <property type="entry name" value="SMALL-CONDUCTANCE MECHANOSENSITIVE CHANNEL"/>
    <property type="match status" value="1"/>
</dbReference>
<feature type="domain" description="Mechanosensitive ion channel MscS" evidence="8">
    <location>
        <begin position="122"/>
        <end position="182"/>
    </location>
</feature>
<comment type="function">
    <text evidence="7">Mechanosensitive channel that participates in the regulation of osmotic pressure changes within the cell, opening in response to stretch forces in the membrane lipid bilayer, without the need for other proteins. Contributes to normal resistance to hypoosmotic shock. Forms an ion channel of 1.0 nanosiemens conductance with a slight preference for anions.</text>
</comment>
<dbReference type="InterPro" id="IPR011066">
    <property type="entry name" value="MscS_channel_C_sf"/>
</dbReference>
<evidence type="ECO:0000256" key="3">
    <source>
        <dbReference type="ARBA" id="ARBA00022475"/>
    </source>
</evidence>
<proteinExistence type="inferred from homology"/>
<evidence type="ECO:0000313" key="11">
    <source>
        <dbReference type="Proteomes" id="UP001595462"/>
    </source>
</evidence>